<dbReference type="OrthoDB" id="3202965at2759"/>
<reference evidence="2 3" key="1">
    <citation type="journal article" date="2019" name="Nat. Ecol. Evol.">
        <title>Megaphylogeny resolves global patterns of mushroom evolution.</title>
        <authorList>
            <person name="Varga T."/>
            <person name="Krizsan K."/>
            <person name="Foldi C."/>
            <person name="Dima B."/>
            <person name="Sanchez-Garcia M."/>
            <person name="Sanchez-Ramirez S."/>
            <person name="Szollosi G.J."/>
            <person name="Szarkandi J.G."/>
            <person name="Papp V."/>
            <person name="Albert L."/>
            <person name="Andreopoulos W."/>
            <person name="Angelini C."/>
            <person name="Antonin V."/>
            <person name="Barry K.W."/>
            <person name="Bougher N.L."/>
            <person name="Buchanan P."/>
            <person name="Buyck B."/>
            <person name="Bense V."/>
            <person name="Catcheside P."/>
            <person name="Chovatia M."/>
            <person name="Cooper J."/>
            <person name="Damon W."/>
            <person name="Desjardin D."/>
            <person name="Finy P."/>
            <person name="Geml J."/>
            <person name="Haridas S."/>
            <person name="Hughes K."/>
            <person name="Justo A."/>
            <person name="Karasinski D."/>
            <person name="Kautmanova I."/>
            <person name="Kiss B."/>
            <person name="Kocsube S."/>
            <person name="Kotiranta H."/>
            <person name="LaButti K.M."/>
            <person name="Lechner B.E."/>
            <person name="Liimatainen K."/>
            <person name="Lipzen A."/>
            <person name="Lukacs Z."/>
            <person name="Mihaltcheva S."/>
            <person name="Morgado L.N."/>
            <person name="Niskanen T."/>
            <person name="Noordeloos M.E."/>
            <person name="Ohm R.A."/>
            <person name="Ortiz-Santana B."/>
            <person name="Ovrebo C."/>
            <person name="Racz N."/>
            <person name="Riley R."/>
            <person name="Savchenko A."/>
            <person name="Shiryaev A."/>
            <person name="Soop K."/>
            <person name="Spirin V."/>
            <person name="Szebenyi C."/>
            <person name="Tomsovsky M."/>
            <person name="Tulloss R.E."/>
            <person name="Uehling J."/>
            <person name="Grigoriev I.V."/>
            <person name="Vagvolgyi C."/>
            <person name="Papp T."/>
            <person name="Martin F.M."/>
            <person name="Miettinen O."/>
            <person name="Hibbett D.S."/>
            <person name="Nagy L.G."/>
        </authorList>
    </citation>
    <scope>NUCLEOTIDE SEQUENCE [LARGE SCALE GENOMIC DNA]</scope>
    <source>
        <strain evidence="2 3">OMC1185</strain>
    </source>
</reference>
<name>A0A5C3N817_9AGAM</name>
<sequence length="169" mass="18895">FPPEPPNEELLTQIIQGFVEDLIPSKVQETGCAVCGILCPQEGSYKLKDIQDKLNMLSDDGRNITRKERKIAGDPVEIVPGPILAENCDSVCENCINYLKTDRRPIHALANGLWLGLVPKELKNFTLAEKLLIAKVRHNRCVVRVSSGMYKMHANAIMFANPTPKIYHT</sequence>
<feature type="domain" description="DUF6570" evidence="1">
    <location>
        <begin position="102"/>
        <end position="166"/>
    </location>
</feature>
<protein>
    <recommendedName>
        <fullName evidence="1">DUF6570 domain-containing protein</fullName>
    </recommendedName>
</protein>
<proteinExistence type="predicted"/>
<feature type="non-terminal residue" evidence="2">
    <location>
        <position position="1"/>
    </location>
</feature>
<evidence type="ECO:0000259" key="1">
    <source>
        <dbReference type="Pfam" id="PF20209"/>
    </source>
</evidence>
<dbReference type="InterPro" id="IPR046700">
    <property type="entry name" value="DUF6570"/>
</dbReference>
<dbReference type="Pfam" id="PF20209">
    <property type="entry name" value="DUF6570"/>
    <property type="match status" value="1"/>
</dbReference>
<feature type="non-terminal residue" evidence="2">
    <location>
        <position position="169"/>
    </location>
</feature>
<gene>
    <name evidence="2" type="ORF">OE88DRAFT_1606545</name>
</gene>
<evidence type="ECO:0000313" key="3">
    <source>
        <dbReference type="Proteomes" id="UP000305948"/>
    </source>
</evidence>
<dbReference type="Proteomes" id="UP000305948">
    <property type="component" value="Unassembled WGS sequence"/>
</dbReference>
<accession>A0A5C3N817</accession>
<evidence type="ECO:0000313" key="2">
    <source>
        <dbReference type="EMBL" id="TFK53372.1"/>
    </source>
</evidence>
<dbReference type="EMBL" id="ML213507">
    <property type="protein sequence ID" value="TFK53372.1"/>
    <property type="molecule type" value="Genomic_DNA"/>
</dbReference>
<keyword evidence="3" id="KW-1185">Reference proteome</keyword>
<dbReference type="AlphaFoldDB" id="A0A5C3N817"/>
<organism evidence="2 3">
    <name type="scientific">Heliocybe sulcata</name>
    <dbReference type="NCBI Taxonomy" id="5364"/>
    <lineage>
        <taxon>Eukaryota</taxon>
        <taxon>Fungi</taxon>
        <taxon>Dikarya</taxon>
        <taxon>Basidiomycota</taxon>
        <taxon>Agaricomycotina</taxon>
        <taxon>Agaricomycetes</taxon>
        <taxon>Gloeophyllales</taxon>
        <taxon>Gloeophyllaceae</taxon>
        <taxon>Heliocybe</taxon>
    </lineage>
</organism>